<dbReference type="SUPFAM" id="SSF51905">
    <property type="entry name" value="FAD/NAD(P)-binding domain"/>
    <property type="match status" value="1"/>
</dbReference>
<evidence type="ECO:0000256" key="1">
    <source>
        <dbReference type="ARBA" id="ARBA00022630"/>
    </source>
</evidence>
<keyword evidence="3" id="KW-0560">Oxidoreductase</keyword>
<dbReference type="OrthoDB" id="2915840at2759"/>
<dbReference type="Proteomes" id="UP000799424">
    <property type="component" value="Unassembled WGS sequence"/>
</dbReference>
<reference evidence="4" key="1">
    <citation type="journal article" date="2020" name="Stud. Mycol.">
        <title>101 Dothideomycetes genomes: a test case for predicting lifestyles and emergence of pathogens.</title>
        <authorList>
            <person name="Haridas S."/>
            <person name="Albert R."/>
            <person name="Binder M."/>
            <person name="Bloem J."/>
            <person name="Labutti K."/>
            <person name="Salamov A."/>
            <person name="Andreopoulos B."/>
            <person name="Baker S."/>
            <person name="Barry K."/>
            <person name="Bills G."/>
            <person name="Bluhm B."/>
            <person name="Cannon C."/>
            <person name="Castanera R."/>
            <person name="Culley D."/>
            <person name="Daum C."/>
            <person name="Ezra D."/>
            <person name="Gonzalez J."/>
            <person name="Henrissat B."/>
            <person name="Kuo A."/>
            <person name="Liang C."/>
            <person name="Lipzen A."/>
            <person name="Lutzoni F."/>
            <person name="Magnuson J."/>
            <person name="Mondo S."/>
            <person name="Nolan M."/>
            <person name="Ohm R."/>
            <person name="Pangilinan J."/>
            <person name="Park H.-J."/>
            <person name="Ramirez L."/>
            <person name="Alfaro M."/>
            <person name="Sun H."/>
            <person name="Tritt A."/>
            <person name="Yoshinaga Y."/>
            <person name="Zwiers L.-H."/>
            <person name="Turgeon B."/>
            <person name="Goodwin S."/>
            <person name="Spatafora J."/>
            <person name="Crous P."/>
            <person name="Grigoriev I."/>
        </authorList>
    </citation>
    <scope>NUCLEOTIDE SEQUENCE</scope>
    <source>
        <strain evidence="4">CBS 113818</strain>
    </source>
</reference>
<evidence type="ECO:0000256" key="2">
    <source>
        <dbReference type="ARBA" id="ARBA00022827"/>
    </source>
</evidence>
<dbReference type="Gene3D" id="3.50.50.60">
    <property type="entry name" value="FAD/NAD(P)-binding domain"/>
    <property type="match status" value="1"/>
</dbReference>
<evidence type="ECO:0008006" key="6">
    <source>
        <dbReference type="Google" id="ProtNLM"/>
    </source>
</evidence>
<dbReference type="GO" id="GO:0016491">
    <property type="term" value="F:oxidoreductase activity"/>
    <property type="evidence" value="ECO:0007669"/>
    <property type="project" value="UniProtKB-KW"/>
</dbReference>
<proteinExistence type="predicted"/>
<gene>
    <name evidence="4" type="ORF">CC86DRAFT_141355</name>
</gene>
<keyword evidence="5" id="KW-1185">Reference proteome</keyword>
<dbReference type="Pfam" id="PF13738">
    <property type="entry name" value="Pyr_redox_3"/>
    <property type="match status" value="1"/>
</dbReference>
<sequence>MYDMFKAKYTGKYLEDYVDHVHASGQSLRDRIQFNVHVRSVEKRGNSWHLVCTGSDKTNDTRILTAARLMMANGQASITRYPNLPGRDSFGGRIIHQIDFSQSDLVKNKEIQHVAVLGGGNSAADMVYESVKAGKTVSWIIRKTGDGSTGPGVFAPANVSTPYRNPGLAAQTRIMSTLQPCFMNKDTLWSWFLHRTTYGISMIKWIFG</sequence>
<keyword evidence="2" id="KW-0274">FAD</keyword>
<dbReference type="EMBL" id="MU006218">
    <property type="protein sequence ID" value="KAF2831603.1"/>
    <property type="molecule type" value="Genomic_DNA"/>
</dbReference>
<dbReference type="InterPro" id="IPR050346">
    <property type="entry name" value="FMO-like"/>
</dbReference>
<evidence type="ECO:0000313" key="4">
    <source>
        <dbReference type="EMBL" id="KAF2831603.1"/>
    </source>
</evidence>
<dbReference type="AlphaFoldDB" id="A0A6A7AEL8"/>
<keyword evidence="1" id="KW-0285">Flavoprotein</keyword>
<dbReference type="InterPro" id="IPR036188">
    <property type="entry name" value="FAD/NAD-bd_sf"/>
</dbReference>
<protein>
    <recommendedName>
        <fullName evidence="6">L-ornithine N(5)-oxygenase</fullName>
    </recommendedName>
</protein>
<evidence type="ECO:0000256" key="3">
    <source>
        <dbReference type="ARBA" id="ARBA00023002"/>
    </source>
</evidence>
<name>A0A6A7AEL8_9PLEO</name>
<accession>A0A6A7AEL8</accession>
<organism evidence="4 5">
    <name type="scientific">Ophiobolus disseminans</name>
    <dbReference type="NCBI Taxonomy" id="1469910"/>
    <lineage>
        <taxon>Eukaryota</taxon>
        <taxon>Fungi</taxon>
        <taxon>Dikarya</taxon>
        <taxon>Ascomycota</taxon>
        <taxon>Pezizomycotina</taxon>
        <taxon>Dothideomycetes</taxon>
        <taxon>Pleosporomycetidae</taxon>
        <taxon>Pleosporales</taxon>
        <taxon>Pleosporineae</taxon>
        <taxon>Phaeosphaeriaceae</taxon>
        <taxon>Ophiobolus</taxon>
    </lineage>
</organism>
<evidence type="ECO:0000313" key="5">
    <source>
        <dbReference type="Proteomes" id="UP000799424"/>
    </source>
</evidence>
<dbReference type="PANTHER" id="PTHR23023">
    <property type="entry name" value="DIMETHYLANILINE MONOOXYGENASE"/>
    <property type="match status" value="1"/>
</dbReference>